<evidence type="ECO:0000256" key="12">
    <source>
        <dbReference type="ARBA" id="ARBA00023303"/>
    </source>
</evidence>
<keyword evidence="6" id="KW-0106">Calcium</keyword>
<feature type="transmembrane region" description="Helical" evidence="14">
    <location>
        <begin position="360"/>
        <end position="384"/>
    </location>
</feature>
<feature type="transmembrane region" description="Helical" evidence="14">
    <location>
        <begin position="604"/>
        <end position="625"/>
    </location>
</feature>
<evidence type="ECO:0000256" key="5">
    <source>
        <dbReference type="ARBA" id="ARBA00022692"/>
    </source>
</evidence>
<feature type="domain" description="Ion transport" evidence="15">
    <location>
        <begin position="1184"/>
        <end position="1437"/>
    </location>
</feature>
<keyword evidence="10 14" id="KW-0472">Membrane</keyword>
<evidence type="ECO:0000259" key="15">
    <source>
        <dbReference type="Pfam" id="PF00520"/>
    </source>
</evidence>
<feature type="transmembrane region" description="Helical" evidence="14">
    <location>
        <begin position="902"/>
        <end position="925"/>
    </location>
</feature>
<evidence type="ECO:0000256" key="2">
    <source>
        <dbReference type="ARBA" id="ARBA00022448"/>
    </source>
</evidence>
<keyword evidence="4" id="KW-0107">Calcium channel</keyword>
<keyword evidence="9" id="KW-0406">Ion transport</keyword>
<accession>A0A8S1T5M1</accession>
<dbReference type="FunFam" id="1.10.287.70:FF:000117">
    <property type="entry name" value="Voltage-gated Ca2+ channel, alpha subunit"/>
    <property type="match status" value="1"/>
</dbReference>
<evidence type="ECO:0000256" key="8">
    <source>
        <dbReference type="ARBA" id="ARBA00022989"/>
    </source>
</evidence>
<dbReference type="GO" id="GO:0098703">
    <property type="term" value="P:calcium ion import across plasma membrane"/>
    <property type="evidence" value="ECO:0007669"/>
    <property type="project" value="TreeGrafter"/>
</dbReference>
<evidence type="ECO:0000313" key="16">
    <source>
        <dbReference type="EMBL" id="CAD8146224.1"/>
    </source>
</evidence>
<evidence type="ECO:0000256" key="6">
    <source>
        <dbReference type="ARBA" id="ARBA00022837"/>
    </source>
</evidence>
<name>A0A8S1T5M1_PAROT</name>
<feature type="transmembrane region" description="Helical" evidence="14">
    <location>
        <begin position="272"/>
        <end position="293"/>
    </location>
</feature>
<keyword evidence="3" id="KW-0109">Calcium transport</keyword>
<keyword evidence="5 14" id="KW-0812">Transmembrane</keyword>
<sequence length="1614" mass="189179">MKQALSNKQNRILENSELDSDQQNGTFLQGGRSVTVSQVLFDLEGEIQEFYMDLDECQMLGIEFKELPQSQVDEAIYSIQSMRLEQILISEGEIFDWQNLLNRPDLVSLKYPEKLGTLIMQDEKQSSRSFFIFDINSPLRIKVIATIKSKIYQQIFLIVAIIGIVPFCMEDSRISAGIEIIVNIILGIDIILKSIASGFILSKKSYLKNIWNLLNFVAFLFTWCLFLDDSQISQIIKAIRFLRIFRFIEEVSILKIQFNAYVGSFLRVKQVLIPIFLVMIYFSIIGLHLFIGLTERRCRLTQYPVDNEWIADPNIQKLCGIWECPENTFCGSLLDYDLPRNETENDIEAFTWNFTRFDNFFNSLLVVFTFLNVTGWSGTTFMFWKAMTTYVTATYFLIMILLMAFILSNLLLALFYESFMEKSSIKNTQKKLKQEQQQIEEEIKKKNQQQLINRLSVISKQKEKGNQASNFNIYFTEEQNVNIKDVKQELFINKLLNSPKILVINTLFIFLSAFVIAYDYDGIPQILNQKLQLIDFICILYTFLEIAIQFCGKGIQSFFSKRINVFDFLIILTQWFLIFYLVTFNQPLIYNDDKEIVFIKSLKILRILKSLFFAKVFYTIAVLIRSLISTLIALKKILFLWICLIFLMSIFGKHLLQNQMSEKNMTIYYNDLGSAIMAVVNIFYNEEWHITMYKYGRHTEASIVFYIICVIFGQIFFIRLLTAVFLNEFSQHIESVQTSLKPIDYKKLFSTKKTQIENQESKLQQYIVKQERNEKKKESVYLKELKVIGQRKKSNSMINQLQGQASFQNLDEFLNLCQDNQQQESKLQVIKSDIVVKQQEFQNKTLFIFSEKNPLRLRVKSLIENLPFRVFLIVLVLICVIRTMLLTPFLNPESNLFEVLRIIHTVNTFLFCIQICLNIISDGLFIGEDSYLQKSPYNALNFIITTIDIVAIFNYNQLIFNLFSSLRILEFIRIGAELNQNINYVSQALMKAFLTMIQLSIFCFVILLVYGIFATKLLKGGLYYCSISSELQYKVKDKWDCMDNGGSWINKILGFDNVLDSALTLFVTATTEAWLPILIDTWSSRGKDLAPINNHNRWWAVYFQVFFFIGNICMLNMFISLVVNTYQETKIKAQGMSELNGNQREWLQIKNSIHYLTPRVNYELPKNKVMKLFYFIAESKKLKYFWHSIIALNTIILSLFYTRQNKIFRNILIEFNQYCILISAVEITVRFIVKQWQKRDVFLIIDFFGIIFNLFDLFILQELSDNFYVLRTCTAISVAFQLLRNYYIIRRFPELEKLFNTIFSVIPSALSMIFIMALFLFIYASLGMDLLGYLRPQNYIEGFDLHFRKFTTAMFSLIRVASSEQWWALLVDSVHKRTPDFACIYIKDYYDYQEHGFNGCGTYWAYAYYISFHLLFSLVILNLFIASILGAYEEHVKSEQSAISKYQLHDVLNYWAQYDPKGTGFLNYKQFWKLSSEIAICFGVPVKELLDPANKTNFLRALNIPLYEDEQGLMGYLFHDVIVSLTKLSVELKYGVKDLESSSYKGKDFLHDYYKFFKKTPYYSGQMSSIIFIQGKIRTIRNRKKGIKFLNIEALKQELQNQNEAERNAQYNEN</sequence>
<feature type="transmembrane region" description="Helical" evidence="14">
    <location>
        <begin position="1207"/>
        <end position="1229"/>
    </location>
</feature>
<feature type="transmembrane region" description="Helical" evidence="14">
    <location>
        <begin position="637"/>
        <end position="656"/>
    </location>
</feature>
<organism evidence="16 17">
    <name type="scientific">Paramecium octaurelia</name>
    <dbReference type="NCBI Taxonomy" id="43137"/>
    <lineage>
        <taxon>Eukaryota</taxon>
        <taxon>Sar</taxon>
        <taxon>Alveolata</taxon>
        <taxon>Ciliophora</taxon>
        <taxon>Intramacronucleata</taxon>
        <taxon>Oligohymenophorea</taxon>
        <taxon>Peniculida</taxon>
        <taxon>Parameciidae</taxon>
        <taxon>Paramecium</taxon>
    </lineage>
</organism>
<feature type="transmembrane region" description="Helical" evidence="14">
    <location>
        <begin position="992"/>
        <end position="1013"/>
    </location>
</feature>
<gene>
    <name evidence="16" type="ORF">POCTA_138.1.T0180192</name>
</gene>
<feature type="transmembrane region" description="Helical" evidence="14">
    <location>
        <begin position="1267"/>
        <end position="1286"/>
    </location>
</feature>
<feature type="transmembrane region" description="Helical" evidence="14">
    <location>
        <begin position="501"/>
        <end position="520"/>
    </location>
</feature>
<keyword evidence="17" id="KW-1185">Reference proteome</keyword>
<dbReference type="FunFam" id="1.20.120.350:FF:000113">
    <property type="entry name" value="Uncharacterized protein"/>
    <property type="match status" value="1"/>
</dbReference>
<feature type="transmembrane region" description="Helical" evidence="14">
    <location>
        <begin position="1184"/>
        <end position="1201"/>
    </location>
</feature>
<feature type="transmembrane region" description="Helical" evidence="14">
    <location>
        <begin position="1099"/>
        <end position="1123"/>
    </location>
</feature>
<feature type="transmembrane region" description="Helical" evidence="14">
    <location>
        <begin position="1241"/>
        <end position="1261"/>
    </location>
</feature>
<feature type="transmembrane region" description="Helical" evidence="14">
    <location>
        <begin position="1298"/>
        <end position="1324"/>
    </location>
</feature>
<reference evidence="16" key="1">
    <citation type="submission" date="2021-01" db="EMBL/GenBank/DDBJ databases">
        <authorList>
            <consortium name="Genoscope - CEA"/>
            <person name="William W."/>
        </authorList>
    </citation>
    <scope>NUCLEOTIDE SEQUENCE</scope>
</reference>
<evidence type="ECO:0000256" key="4">
    <source>
        <dbReference type="ARBA" id="ARBA00022673"/>
    </source>
</evidence>
<dbReference type="OrthoDB" id="431720at2759"/>
<keyword evidence="7" id="KW-0851">Voltage-gated channel</keyword>
<dbReference type="GO" id="GO:0005891">
    <property type="term" value="C:voltage-gated calcium channel complex"/>
    <property type="evidence" value="ECO:0007669"/>
    <property type="project" value="TreeGrafter"/>
</dbReference>
<comment type="caution">
    <text evidence="16">The sequence shown here is derived from an EMBL/GenBank/DDBJ whole genome shotgun (WGS) entry which is preliminary data.</text>
</comment>
<feature type="transmembrane region" description="Helical" evidence="14">
    <location>
        <begin position="180"/>
        <end position="200"/>
    </location>
</feature>
<evidence type="ECO:0000256" key="13">
    <source>
        <dbReference type="SAM" id="Coils"/>
    </source>
</evidence>
<dbReference type="InterPro" id="IPR005821">
    <property type="entry name" value="Ion_trans_dom"/>
</dbReference>
<evidence type="ECO:0000256" key="7">
    <source>
        <dbReference type="ARBA" id="ARBA00022882"/>
    </source>
</evidence>
<dbReference type="PANTHER" id="PTHR45628:SF7">
    <property type="entry name" value="VOLTAGE-DEPENDENT CALCIUM CHANNEL TYPE A SUBUNIT ALPHA-1"/>
    <property type="match status" value="1"/>
</dbReference>
<feature type="transmembrane region" description="Helical" evidence="14">
    <location>
        <begin position="532"/>
        <end position="551"/>
    </location>
</feature>
<dbReference type="FunFam" id="1.10.238.10:FF:000525">
    <property type="entry name" value="Uncharacterized protein"/>
    <property type="match status" value="1"/>
</dbReference>
<dbReference type="Pfam" id="PF00520">
    <property type="entry name" value="Ion_trans"/>
    <property type="match status" value="4"/>
</dbReference>
<proteinExistence type="predicted"/>
<keyword evidence="12" id="KW-0407">Ion channel</keyword>
<evidence type="ECO:0000256" key="14">
    <source>
        <dbReference type="SAM" id="Phobius"/>
    </source>
</evidence>
<protein>
    <recommendedName>
        <fullName evidence="15">Ion transport domain-containing protein</fullName>
    </recommendedName>
</protein>
<evidence type="ECO:0000313" key="17">
    <source>
        <dbReference type="Proteomes" id="UP000683925"/>
    </source>
</evidence>
<evidence type="ECO:0000256" key="3">
    <source>
        <dbReference type="ARBA" id="ARBA00022568"/>
    </source>
</evidence>
<feature type="transmembrane region" description="Helical" evidence="14">
    <location>
        <begin position="1406"/>
        <end position="1432"/>
    </location>
</feature>
<dbReference type="Proteomes" id="UP000683925">
    <property type="component" value="Unassembled WGS sequence"/>
</dbReference>
<dbReference type="FunFam" id="1.20.120.350:FF:000030">
    <property type="entry name" value="sodium leak channel non-selective protein"/>
    <property type="match status" value="1"/>
</dbReference>
<feature type="transmembrane region" description="Helical" evidence="14">
    <location>
        <begin position="206"/>
        <end position="226"/>
    </location>
</feature>
<feature type="domain" description="Ion transport" evidence="15">
    <location>
        <begin position="505"/>
        <end position="732"/>
    </location>
</feature>
<comment type="subcellular location">
    <subcellularLocation>
        <location evidence="1">Membrane</location>
        <topology evidence="1">Multi-pass membrane protein</topology>
    </subcellularLocation>
</comment>
<feature type="transmembrane region" description="Helical" evidence="14">
    <location>
        <begin position="396"/>
        <end position="416"/>
    </location>
</feature>
<dbReference type="InterPro" id="IPR050599">
    <property type="entry name" value="VDCC_alpha-1_subunit"/>
</dbReference>
<evidence type="ECO:0000256" key="1">
    <source>
        <dbReference type="ARBA" id="ARBA00004141"/>
    </source>
</evidence>
<feature type="domain" description="Ion transport" evidence="15">
    <location>
        <begin position="867"/>
        <end position="1132"/>
    </location>
</feature>
<keyword evidence="2" id="KW-0813">Transport</keyword>
<evidence type="ECO:0000256" key="9">
    <source>
        <dbReference type="ARBA" id="ARBA00023065"/>
    </source>
</evidence>
<evidence type="ECO:0000256" key="11">
    <source>
        <dbReference type="ARBA" id="ARBA00023180"/>
    </source>
</evidence>
<feature type="transmembrane region" description="Helical" evidence="14">
    <location>
        <begin position="703"/>
        <end position="726"/>
    </location>
</feature>
<feature type="transmembrane region" description="Helical" evidence="14">
    <location>
        <begin position="151"/>
        <end position="168"/>
    </location>
</feature>
<dbReference type="GO" id="GO:0008331">
    <property type="term" value="F:high voltage-gated calcium channel activity"/>
    <property type="evidence" value="ECO:0007669"/>
    <property type="project" value="TreeGrafter"/>
</dbReference>
<dbReference type="EMBL" id="CAJJDP010000018">
    <property type="protein sequence ID" value="CAD8146224.1"/>
    <property type="molecule type" value="Genomic_DNA"/>
</dbReference>
<keyword evidence="8 14" id="KW-1133">Transmembrane helix</keyword>
<keyword evidence="11" id="KW-0325">Glycoprotein</keyword>
<feature type="transmembrane region" description="Helical" evidence="14">
    <location>
        <begin position="866"/>
        <end position="890"/>
    </location>
</feature>
<dbReference type="PANTHER" id="PTHR45628">
    <property type="entry name" value="VOLTAGE-DEPENDENT CALCIUM CHANNEL TYPE A SUBUNIT ALPHA-1"/>
    <property type="match status" value="1"/>
</dbReference>
<feature type="coiled-coil region" evidence="13">
    <location>
        <begin position="422"/>
        <end position="452"/>
    </location>
</feature>
<evidence type="ECO:0000256" key="10">
    <source>
        <dbReference type="ARBA" id="ARBA00023136"/>
    </source>
</evidence>
<feature type="transmembrane region" description="Helical" evidence="14">
    <location>
        <begin position="563"/>
        <end position="584"/>
    </location>
</feature>
<keyword evidence="13" id="KW-0175">Coiled coil</keyword>
<feature type="domain" description="Ion transport" evidence="15">
    <location>
        <begin position="150"/>
        <end position="422"/>
    </location>
</feature>
<dbReference type="OMA" id="YCILISA"/>
<feature type="transmembrane region" description="Helical" evidence="14">
    <location>
        <begin position="937"/>
        <end position="955"/>
    </location>
</feature>